<dbReference type="InterPro" id="IPR014746">
    <property type="entry name" value="Gln_synth/guanido_kin_cat_dom"/>
</dbReference>
<keyword evidence="7 10" id="KW-0067">ATP-binding</keyword>
<evidence type="ECO:0000256" key="8">
    <source>
        <dbReference type="ARBA" id="ARBA00030585"/>
    </source>
</evidence>
<name>A0A7S2K593_9STRA</name>
<evidence type="ECO:0000256" key="3">
    <source>
        <dbReference type="ARBA" id="ARBA00012220"/>
    </source>
</evidence>
<comment type="catalytic activity">
    <reaction evidence="10">
        <text>L-cysteine + L-glutamate + ATP = gamma-L-glutamyl-L-cysteine + ADP + phosphate + H(+)</text>
        <dbReference type="Rhea" id="RHEA:13285"/>
        <dbReference type="ChEBI" id="CHEBI:15378"/>
        <dbReference type="ChEBI" id="CHEBI:29985"/>
        <dbReference type="ChEBI" id="CHEBI:30616"/>
        <dbReference type="ChEBI" id="CHEBI:35235"/>
        <dbReference type="ChEBI" id="CHEBI:43474"/>
        <dbReference type="ChEBI" id="CHEBI:58173"/>
        <dbReference type="ChEBI" id="CHEBI:456216"/>
        <dbReference type="EC" id="6.3.2.2"/>
    </reaction>
</comment>
<dbReference type="AlphaFoldDB" id="A0A7S2K593"/>
<evidence type="ECO:0000256" key="6">
    <source>
        <dbReference type="ARBA" id="ARBA00022741"/>
    </source>
</evidence>
<dbReference type="Gene3D" id="1.10.8.960">
    <property type="match status" value="1"/>
</dbReference>
<comment type="similarity">
    <text evidence="2 10">Belongs to the glutamate--cysteine ligase type 3 family.</text>
</comment>
<evidence type="ECO:0000256" key="4">
    <source>
        <dbReference type="ARBA" id="ARBA00022598"/>
    </source>
</evidence>
<evidence type="ECO:0000256" key="1">
    <source>
        <dbReference type="ARBA" id="ARBA00005006"/>
    </source>
</evidence>
<dbReference type="Pfam" id="PF03074">
    <property type="entry name" value="GCS"/>
    <property type="match status" value="1"/>
</dbReference>
<dbReference type="GO" id="GO:0005524">
    <property type="term" value="F:ATP binding"/>
    <property type="evidence" value="ECO:0007669"/>
    <property type="project" value="UniProtKB-UniRule"/>
</dbReference>
<gene>
    <name evidence="12" type="ORF">LDAN0321_LOCUS5623</name>
</gene>
<feature type="region of interest" description="Disordered" evidence="11">
    <location>
        <begin position="673"/>
        <end position="703"/>
    </location>
</feature>
<dbReference type="EC" id="6.3.2.2" evidence="3 10"/>
<keyword evidence="6 10" id="KW-0547">Nucleotide-binding</keyword>
<dbReference type="Gene3D" id="3.30.590.50">
    <property type="match status" value="3"/>
</dbReference>
<dbReference type="GO" id="GO:0004357">
    <property type="term" value="F:glutamate-cysteine ligase activity"/>
    <property type="evidence" value="ECO:0007669"/>
    <property type="project" value="UniProtKB-UniRule"/>
</dbReference>
<dbReference type="PANTHER" id="PTHR11164">
    <property type="entry name" value="GLUTAMATE CYSTEINE LIGASE"/>
    <property type="match status" value="1"/>
</dbReference>
<keyword evidence="5 10" id="KW-0317">Glutathione biosynthesis</keyword>
<proteinExistence type="inferred from homology"/>
<keyword evidence="4 10" id="KW-0436">Ligase</keyword>
<dbReference type="GO" id="GO:0006750">
    <property type="term" value="P:glutathione biosynthetic process"/>
    <property type="evidence" value="ECO:0007669"/>
    <property type="project" value="UniProtKB-UniRule"/>
</dbReference>
<dbReference type="SUPFAM" id="SSF55931">
    <property type="entry name" value="Glutamine synthetase/guanido kinase"/>
    <property type="match status" value="1"/>
</dbReference>
<evidence type="ECO:0000256" key="2">
    <source>
        <dbReference type="ARBA" id="ARBA00008100"/>
    </source>
</evidence>
<protein>
    <recommendedName>
        <fullName evidence="3 10">Glutamate--cysteine ligase</fullName>
        <ecNumber evidence="3 10">6.3.2.2</ecNumber>
    </recommendedName>
    <alternativeName>
        <fullName evidence="9 10">Gamma-ECS</fullName>
    </alternativeName>
    <alternativeName>
        <fullName evidence="8 10">Gamma-glutamylcysteine synthetase</fullName>
    </alternativeName>
</protein>
<dbReference type="InterPro" id="IPR004308">
    <property type="entry name" value="GCS"/>
</dbReference>
<accession>A0A7S2K593</accession>
<comment type="pathway">
    <text evidence="1 10">Sulfur metabolism; glutathione biosynthesis; glutathione from L-cysteine and L-glutamate: step 1/2.</text>
</comment>
<sequence length="856" mass="95729">MDELNANEQHHLHRTEGAKWVPEYGAWMVESTPNRPYTGFSHDLLRLERNMRLRRQRLMTVLKENEIAPTVTTFPLLGAMGDDSTVPPTKVGGPKADSEYISDDIINPHPRFGTLTKNIRERRGEKVSIRVPLFKDTNTKEFKGLVTALEQHGCCGGDALQLWRYGKGDASNEKYGRDFIVVGCSTKDGSSEPSEGEQLKKWLVNIAVDGCKGLFYRSAPNVIVPDANWPRNGDIVVGYEVPDQPGWVRLQNGYYLPMQSDDGKIQFLHQVSTKVHSTTGGLPKEFGSSTPLFVPAEISADPGLGRDLLQLKEEIETLDITDSPTNGGKLSLTPPSDVEATAPMRSSKILTEVQHQLLERVCPAVHMDAMAFGMGCCCLQVTFQNEDVDESRFVYDQIAVLAPILMALTAATPILKGRIVDTDCRWGIISEAVDDRTPAERGLAEQDGSMPTQSELAANGKRRLYKSRYDSISTYIYQGTCGNANQVLNKYNDIPVPLEEEFYKTLRDNDIDPALSQHVSHLFARDPLVIFDGAVEEVDDETNTEHFESIQSTNWQSVRWKPPPPRHTPNDPHIGWRTEFRSMEMQLTDFENAAFTSFVVLLTRVILTFDLNLYLPLSRVDANMQRAHSRNAAKTGKFYFRRHLAPLEEGDFGYGVQYTSIFANAINGTDTDGNLNDEGRVRSPSDADTSHRRATPCATGGDEGNSYEEMTMAEIMTGKGDYFPGLIPLVFAYLELIKCDSFTMARMTEYLNFIEKRALGDLQTPATWMRNFVRNHKAYKHDSVVSDEIAYDLMVACKEIGEGTRHEPSLLGDLKFEPITTAGAYDVKLGSKRVQSTEILGLLGRYTKRSSFAIPK</sequence>
<evidence type="ECO:0000256" key="10">
    <source>
        <dbReference type="RuleBase" id="RU367135"/>
    </source>
</evidence>
<evidence type="ECO:0000256" key="7">
    <source>
        <dbReference type="ARBA" id="ARBA00022840"/>
    </source>
</evidence>
<evidence type="ECO:0000313" key="12">
    <source>
        <dbReference type="EMBL" id="CAD9566775.1"/>
    </source>
</evidence>
<evidence type="ECO:0000256" key="5">
    <source>
        <dbReference type="ARBA" id="ARBA00022684"/>
    </source>
</evidence>
<evidence type="ECO:0000256" key="11">
    <source>
        <dbReference type="SAM" id="MobiDB-lite"/>
    </source>
</evidence>
<evidence type="ECO:0000256" key="9">
    <source>
        <dbReference type="ARBA" id="ARBA00032122"/>
    </source>
</evidence>
<feature type="compositionally biased region" description="Basic and acidic residues" evidence="11">
    <location>
        <begin position="677"/>
        <end position="691"/>
    </location>
</feature>
<dbReference type="PANTHER" id="PTHR11164:SF0">
    <property type="entry name" value="GLUTAMATE--CYSTEINE LIGASE CATALYTIC SUBUNIT"/>
    <property type="match status" value="1"/>
</dbReference>
<dbReference type="UniPathway" id="UPA00142">
    <property type="reaction ID" value="UER00209"/>
</dbReference>
<organism evidence="12">
    <name type="scientific">Leptocylindrus danicus</name>
    <dbReference type="NCBI Taxonomy" id="163516"/>
    <lineage>
        <taxon>Eukaryota</taxon>
        <taxon>Sar</taxon>
        <taxon>Stramenopiles</taxon>
        <taxon>Ochrophyta</taxon>
        <taxon>Bacillariophyta</taxon>
        <taxon>Coscinodiscophyceae</taxon>
        <taxon>Chaetocerotophycidae</taxon>
        <taxon>Leptocylindrales</taxon>
        <taxon>Leptocylindraceae</taxon>
        <taxon>Leptocylindrus</taxon>
    </lineage>
</organism>
<reference evidence="12" key="1">
    <citation type="submission" date="2021-01" db="EMBL/GenBank/DDBJ databases">
        <authorList>
            <person name="Corre E."/>
            <person name="Pelletier E."/>
            <person name="Niang G."/>
            <person name="Scheremetjew M."/>
            <person name="Finn R."/>
            <person name="Kale V."/>
            <person name="Holt S."/>
            <person name="Cochrane G."/>
            <person name="Meng A."/>
            <person name="Brown T."/>
            <person name="Cohen L."/>
        </authorList>
    </citation>
    <scope>NUCLEOTIDE SEQUENCE</scope>
    <source>
        <strain evidence="12">B650</strain>
    </source>
</reference>
<dbReference type="EMBL" id="HBGY01008919">
    <property type="protein sequence ID" value="CAD9566775.1"/>
    <property type="molecule type" value="Transcribed_RNA"/>
</dbReference>